<accession>A0A2H0LRU4</accession>
<evidence type="ECO:0000313" key="4">
    <source>
        <dbReference type="Proteomes" id="UP000230859"/>
    </source>
</evidence>
<dbReference type="Proteomes" id="UP000230859">
    <property type="component" value="Unassembled WGS sequence"/>
</dbReference>
<feature type="non-terminal residue" evidence="3">
    <location>
        <position position="2418"/>
    </location>
</feature>
<dbReference type="Pfam" id="PF17803">
    <property type="entry name" value="Cadherin_4"/>
    <property type="match status" value="1"/>
</dbReference>
<dbReference type="InterPro" id="IPR040853">
    <property type="entry name" value="RapA2_cadherin-like"/>
</dbReference>
<organism evidence="3 4">
    <name type="scientific">Candidatus Abzuiibacterium crystallinum</name>
    <dbReference type="NCBI Taxonomy" id="1974748"/>
    <lineage>
        <taxon>Bacteria</taxon>
        <taxon>Pseudomonadati</taxon>
        <taxon>Candidatus Omnitrophota</taxon>
        <taxon>Candidatus Abzuiibacterium</taxon>
    </lineage>
</organism>
<dbReference type="InterPro" id="IPR017853">
    <property type="entry name" value="GH"/>
</dbReference>
<reference evidence="3 4" key="1">
    <citation type="submission" date="2017-09" db="EMBL/GenBank/DDBJ databases">
        <title>Depth-based differentiation of microbial function through sediment-hosted aquifers and enrichment of novel symbionts in the deep terrestrial subsurface.</title>
        <authorList>
            <person name="Probst A.J."/>
            <person name="Ladd B."/>
            <person name="Jarett J.K."/>
            <person name="Geller-Mcgrath D.E."/>
            <person name="Sieber C.M."/>
            <person name="Emerson J.B."/>
            <person name="Anantharaman K."/>
            <person name="Thomas B.C."/>
            <person name="Malmstrom R."/>
            <person name="Stieglmeier M."/>
            <person name="Klingl A."/>
            <person name="Woyke T."/>
            <person name="Ryan C.M."/>
            <person name="Banfield J.F."/>
        </authorList>
    </citation>
    <scope>NUCLEOTIDE SEQUENCE [LARGE SCALE GENOMIC DNA]</scope>
    <source>
        <strain evidence="3">CG11_big_fil_rev_8_21_14_0_20_45_26</strain>
    </source>
</reference>
<gene>
    <name evidence="3" type="ORF">COV74_01950</name>
</gene>
<evidence type="ECO:0000313" key="3">
    <source>
        <dbReference type="EMBL" id="PIQ87160.1"/>
    </source>
</evidence>
<dbReference type="Gene3D" id="2.60.40.10">
    <property type="entry name" value="Immunoglobulins"/>
    <property type="match status" value="2"/>
</dbReference>
<evidence type="ECO:0000256" key="1">
    <source>
        <dbReference type="SAM" id="MobiDB-lite"/>
    </source>
</evidence>
<name>A0A2H0LRU4_9BACT</name>
<feature type="domain" description="RapA2 cadherin-like" evidence="2">
    <location>
        <begin position="2384"/>
        <end position="2418"/>
    </location>
</feature>
<comment type="caution">
    <text evidence="3">The sequence shown here is derived from an EMBL/GenBank/DDBJ whole genome shotgun (WGS) entry which is preliminary data.</text>
</comment>
<dbReference type="SUPFAM" id="SSF51445">
    <property type="entry name" value="(Trans)glycosidases"/>
    <property type="match status" value="1"/>
</dbReference>
<sequence length="2418" mass="271290">MNLKYRKNKSNSKKSNSAFSRTQRAVAFFVVLTFNLTQCYIPLPFSPQPSIDQPEVQAMVGCGVENVYDCVFSSPVDVDHGPRIGHPIQFHFTTSHDELELFVNSNSILRRTNAGKLFFTPLDTGIYDVELHVTDNGVPVIYGEQFNVAEQSYPWNLILRETTRPMMPLWDWKPDNDPDENIGLDLAEFKNHHVTGMHRIQYGPLRFGQNSVNEPLPNWFMNDIAQNETLELDQAVFLFKFPWPQQFHDTDYSAIDDNGRIAFPPVSYTDVNGDMLSQREGLMALESPFATEGPQDVAGWTTLILQQVKNAGHSVDHLIMDWEGAVGRTYEVQEQCCINGNNCLGNWENQKKYDIYGVYSPRDPAICNVIEDATRLDPRFQAAGGDPNNAGIWNPVGDTKEVVNLKKLLWNEKERILETAFKDPTKAEFPNALFTQYNHIIFSDSEGFLNKSNRTELSKVRPDSADAQSPSVYFDQTGNSSWSEAEVIMRALEEVRTVHRTRPDHYLTAPWIASPYSPQHQRANGSPAVPDLSFESQWEAVMHFLLSGIDEIIFWNAEHSAASHVVQNAWTTFINVVPDNTKVVEWWNEDVSDNILLSAVKDEEGLVYAFVTFLNGAQSVDYLGFTLQRPNHPDMVDVDPLDIANDKEKPYFGFYILAPPTGDAKINNDDRVTASHLVNLNITGDQTVDQMRLANTREALELKLYDPFASEVFGWDLNQDLQTTEDGPRMVFVQLKSSTLGKESPVLTDKIILDETQPAISITAPEANAEVFDYVSVVAPAAPETTHVTFLIDGNEFETDHYTYRDENGADPYLVALNTLTYPDGRHVLAAKAYDLAGNEAVSEGVPIEINNGLQSDIQGSVEINLGKLATNNLDVALKTNASSINGQIMQMRFSNDGINFPDGYIDYDLTATWTLTSGLDGERTVYAQFKDETGVESALFSDTIFYDTTPPESFITTPLPDSVLTGDVLIEASVTDNSGFMGLVTFNLENDPIAGFEEPPYSTVWSSQEAANGPHILKVKAVDDAGNFAESPPIPVTIDNLRVHIDSPADGSLINNPNPILQFTVEGQADTQEIYLNNQLINIQNGQALPLAGDGPYELRIFVSNATQNHEDISHFTLDTVPPEVAITSPENNSIITDPHPELLYNSLGGTVTDVMLEHNNEIHHVSTRNTERLDLFGNGSYTLTVVVSDGINVVQDVSQFTFDGSNLAQCEDGLDNDNDGLIDYPLDPGCASVQDNDEQNGQNPNNFTFDFVDSNEAAGDPKLEEGLLRNIAWNGIDISKDVAIGGAHNCYSRYYAHSHDHTCNSGGSEGWSYQLSDGTRVEERHADITYQLVSESAGSGHVRASTNAIKIEDLYNFVGDHIYVTVKIKNQLNEPITTSMPFNLGELQLVDNVFNDQTGEILVANTYLLDQRRGGYVRPLQYQTVTPRYYPAIQAFSPLHALWDSTRTILVQYLTPLYLPERVGFLEIRNRGPVYDQGGNQIIDNLELLQSVIEVPLAPGEEKTFTVAIGVGGGGGEFNQNWKPAAQPYKDWFYQTYGTETTYHPPGSFGQYVAHNSVLYHDVNWCLANNIPLDADRDGLYDRDCETFAEGTTLKQIYDDVDINTLRNLQSNLAFNASRTTVHSRHVSRVPIQINPMSKFLDYNLDAGPYPEKIAETVQNFSDAGSNFFMTARPCVNIDGAGLEYEYDQNGQWTGNVTFIEGTPVPDNDDMDLRDPETRDKALAWIEDLVGLYGVKGFYFDAMGCPGDEAWLEYVRQKFIDDYQVDIFSDPNTSYVEGAVDRKALHFAQIPILRSVACVDDPDRKDFYPTHSSLIDWLVPNGTYASGSFNKNLCADEKTEIAKDHGYQLVVDGNLKELKEDFWEWLALGYRNQVDHPCGDCQTQSPEILKPMFVPVTPELNIDTTNHQALLGVIDPAYDLRVINREYTMLYLDLVWQGAVETPDETHEAVLNEGFRYIDGYRAVGANLPPVDPAKRADIWLHVKAHDNNPIQQKVPWWPEALPNVYQAWHDSVNNQYVTKGYNGIAALMPDIEGDDYMPNHRDDDKFALCDPQSYQGDPPPAYTSWDDFIQKSIPEPELTWCQTQDPRYIESYKEAMAAWYYHFYHDILRIENGYTGFLGGYRDSVVSKVTINYQRAGTQDWNYWTTNPEVLNPIWTGYGNSPGISDLMDLNTPAMYLDLSATEIEKQLPYLLFNFELQRHWLDTDPSWKHKPIWPYLHLNSQSDDAPYPNWLAESAAIFLGMEGADGMILWDRNDISMERSQYNYFRRGVSRLKAFESFLGLGSVLLYDKTGHALYNESDNNRRTIERIREKNGKMLVAVANHSKADGEQWQQVFNAGSHTSGIYVNGKQTALGVFEHDCPSGQVPNPTRNIGCMDRPIVEGNDPPTAANDTAETDEDTPININVLANDTDPEND</sequence>
<proteinExistence type="predicted"/>
<dbReference type="EMBL" id="PCVY01000017">
    <property type="protein sequence ID" value="PIQ87160.1"/>
    <property type="molecule type" value="Genomic_DNA"/>
</dbReference>
<dbReference type="InterPro" id="IPR013783">
    <property type="entry name" value="Ig-like_fold"/>
</dbReference>
<protein>
    <recommendedName>
        <fullName evidence="2">RapA2 cadherin-like domain-containing protein</fullName>
    </recommendedName>
</protein>
<dbReference type="Pfam" id="PF17957">
    <property type="entry name" value="Big_7"/>
    <property type="match status" value="1"/>
</dbReference>
<evidence type="ECO:0000259" key="2">
    <source>
        <dbReference type="Pfam" id="PF17803"/>
    </source>
</evidence>
<feature type="region of interest" description="Disordered" evidence="1">
    <location>
        <begin position="2383"/>
        <end position="2418"/>
    </location>
</feature>